<sequence length="85" mass="9434">MKLIATIHTIALSALGDLFSNKVIQAFTDGLHRLYVVHDGKTTAPLKWYIQVSGNSELRTSESAKHDSDVLRHDNDTSGAVRERD</sequence>
<evidence type="ECO:0000256" key="1">
    <source>
        <dbReference type="SAM" id="MobiDB-lite"/>
    </source>
</evidence>
<feature type="region of interest" description="Disordered" evidence="1">
    <location>
        <begin position="61"/>
        <end position="85"/>
    </location>
</feature>
<evidence type="ECO:0000313" key="3">
    <source>
        <dbReference type="Proteomes" id="UP000053477"/>
    </source>
</evidence>
<reference evidence="2 3" key="1">
    <citation type="submission" date="2015-04" db="EMBL/GenBank/DDBJ databases">
        <title>Complete genome sequence of Schizopora paradoxa KUC8140, a cosmopolitan wood degrader in East Asia.</title>
        <authorList>
            <consortium name="DOE Joint Genome Institute"/>
            <person name="Min B."/>
            <person name="Park H."/>
            <person name="Jang Y."/>
            <person name="Kim J.-J."/>
            <person name="Kim K.H."/>
            <person name="Pangilinan J."/>
            <person name="Lipzen A."/>
            <person name="Riley R."/>
            <person name="Grigoriev I.V."/>
            <person name="Spatafora J.W."/>
            <person name="Choi I.-G."/>
        </authorList>
    </citation>
    <scope>NUCLEOTIDE SEQUENCE [LARGE SCALE GENOMIC DNA]</scope>
    <source>
        <strain evidence="2 3">KUC8140</strain>
    </source>
</reference>
<proteinExistence type="predicted"/>
<dbReference type="Proteomes" id="UP000053477">
    <property type="component" value="Unassembled WGS sequence"/>
</dbReference>
<dbReference type="InParanoid" id="A0A0H2RGP5"/>
<accession>A0A0H2RGP5</accession>
<evidence type="ECO:0000313" key="2">
    <source>
        <dbReference type="EMBL" id="KLO04081.1"/>
    </source>
</evidence>
<name>A0A0H2RGP5_9AGAM</name>
<gene>
    <name evidence="2" type="ORF">SCHPADRAFT_911871</name>
</gene>
<keyword evidence="3" id="KW-1185">Reference proteome</keyword>
<dbReference type="EMBL" id="KQ086721">
    <property type="protein sequence ID" value="KLO04081.1"/>
    <property type="molecule type" value="Genomic_DNA"/>
</dbReference>
<dbReference type="AlphaFoldDB" id="A0A0H2RGP5"/>
<organism evidence="2 3">
    <name type="scientific">Schizopora paradoxa</name>
    <dbReference type="NCBI Taxonomy" id="27342"/>
    <lineage>
        <taxon>Eukaryota</taxon>
        <taxon>Fungi</taxon>
        <taxon>Dikarya</taxon>
        <taxon>Basidiomycota</taxon>
        <taxon>Agaricomycotina</taxon>
        <taxon>Agaricomycetes</taxon>
        <taxon>Hymenochaetales</taxon>
        <taxon>Schizoporaceae</taxon>
        <taxon>Schizopora</taxon>
    </lineage>
</organism>
<protein>
    <submittedName>
        <fullName evidence="2">Uncharacterized protein</fullName>
    </submittedName>
</protein>